<evidence type="ECO:0000313" key="3">
    <source>
        <dbReference type="Proteomes" id="UP000018460"/>
    </source>
</evidence>
<protein>
    <submittedName>
        <fullName evidence="2">Uncharacterized protein</fullName>
    </submittedName>
</protein>
<keyword evidence="3" id="KW-1185">Reference proteome</keyword>
<dbReference type="Proteomes" id="UP000018460">
    <property type="component" value="Unassembled WGS sequence"/>
</dbReference>
<accession>N9DNI2</accession>
<dbReference type="EMBL" id="APQD01000015">
    <property type="protein sequence ID" value="ENV82255.1"/>
    <property type="molecule type" value="Genomic_DNA"/>
</dbReference>
<dbReference type="PATRIC" id="fig|1120925.3.peg.2173"/>
<gene>
    <name evidence="2" type="ORF">F941_02055</name>
</gene>
<name>N9DNI2_9GAMM</name>
<proteinExistence type="predicted"/>
<dbReference type="AlphaFoldDB" id="N9DNI2"/>
<feature type="region of interest" description="Disordered" evidence="1">
    <location>
        <begin position="67"/>
        <end position="87"/>
    </location>
</feature>
<comment type="caution">
    <text evidence="2">The sequence shown here is derived from an EMBL/GenBank/DDBJ whole genome shotgun (WGS) entry which is preliminary data.</text>
</comment>
<evidence type="ECO:0000256" key="1">
    <source>
        <dbReference type="SAM" id="MobiDB-lite"/>
    </source>
</evidence>
<reference evidence="2 3" key="1">
    <citation type="submission" date="2013-02" db="EMBL/GenBank/DDBJ databases">
        <title>The Genome Sequence of Acinetobacter bouvetii CIP 107468.</title>
        <authorList>
            <consortium name="The Broad Institute Genome Sequencing Platform"/>
            <consortium name="The Broad Institute Genome Sequencing Center for Infectious Disease"/>
            <person name="Cerqueira G."/>
            <person name="Feldgarden M."/>
            <person name="Courvalin P."/>
            <person name="Perichon B."/>
            <person name="Grillot-Courvalin C."/>
            <person name="Clermont D."/>
            <person name="Rocha E."/>
            <person name="Yoon E.-J."/>
            <person name="Nemec A."/>
            <person name="Walker B."/>
            <person name="Young S.K."/>
            <person name="Zeng Q."/>
            <person name="Gargeya S."/>
            <person name="Fitzgerald M."/>
            <person name="Haas B."/>
            <person name="Abouelleil A."/>
            <person name="Alvarado L."/>
            <person name="Arachchi H.M."/>
            <person name="Berlin A.M."/>
            <person name="Chapman S.B."/>
            <person name="Dewar J."/>
            <person name="Goldberg J."/>
            <person name="Griggs A."/>
            <person name="Gujja S."/>
            <person name="Hansen M."/>
            <person name="Howarth C."/>
            <person name="Imamovic A."/>
            <person name="Larimer J."/>
            <person name="McCowan C."/>
            <person name="Murphy C."/>
            <person name="Neiman D."/>
            <person name="Pearson M."/>
            <person name="Priest M."/>
            <person name="Roberts A."/>
            <person name="Saif S."/>
            <person name="Shea T."/>
            <person name="Sisk P."/>
            <person name="Sykes S."/>
            <person name="Wortman J."/>
            <person name="Nusbaum C."/>
            <person name="Birren B."/>
        </authorList>
    </citation>
    <scope>NUCLEOTIDE SEQUENCE [LARGE SCALE GENOMIC DNA]</scope>
    <source>
        <strain evidence="2 3">CIP 107468</strain>
    </source>
</reference>
<feature type="region of interest" description="Disordered" evidence="1">
    <location>
        <begin position="1"/>
        <end position="51"/>
    </location>
</feature>
<sequence length="87" mass="9257">MLSATAFACPKGTTATGGTGPNHKGGTCVPAKMHAAKPHEKAKSQAAKEHANMMKPAEQNMHNANMKMNKPATDMNKTHTEMNKTKP</sequence>
<evidence type="ECO:0000313" key="2">
    <source>
        <dbReference type="EMBL" id="ENV82255.1"/>
    </source>
</evidence>
<feature type="compositionally biased region" description="Basic and acidic residues" evidence="1">
    <location>
        <begin position="76"/>
        <end position="87"/>
    </location>
</feature>
<feature type="compositionally biased region" description="Basic and acidic residues" evidence="1">
    <location>
        <begin position="37"/>
        <end position="51"/>
    </location>
</feature>
<organism evidence="2 3">
    <name type="scientific">Acinetobacter bouvetii DSM 14964 = CIP 107468</name>
    <dbReference type="NCBI Taxonomy" id="1120925"/>
    <lineage>
        <taxon>Bacteria</taxon>
        <taxon>Pseudomonadati</taxon>
        <taxon>Pseudomonadota</taxon>
        <taxon>Gammaproteobacteria</taxon>
        <taxon>Moraxellales</taxon>
        <taxon>Moraxellaceae</taxon>
        <taxon>Acinetobacter</taxon>
    </lineage>
</organism>